<gene>
    <name evidence="7" type="ORF">BCR34DRAFT_225879</name>
</gene>
<comment type="similarity">
    <text evidence="2">Belongs to the TMEM170 family.</text>
</comment>
<dbReference type="Pfam" id="PF10190">
    <property type="entry name" value="Tmemb_170"/>
    <property type="match status" value="1"/>
</dbReference>
<dbReference type="GO" id="GO:0016020">
    <property type="term" value="C:membrane"/>
    <property type="evidence" value="ECO:0007669"/>
    <property type="project" value="UniProtKB-SubCell"/>
</dbReference>
<keyword evidence="4 6" id="KW-1133">Transmembrane helix</keyword>
<evidence type="ECO:0000256" key="3">
    <source>
        <dbReference type="ARBA" id="ARBA00022692"/>
    </source>
</evidence>
<proteinExistence type="inferred from homology"/>
<evidence type="ECO:0000256" key="6">
    <source>
        <dbReference type="SAM" id="Phobius"/>
    </source>
</evidence>
<sequence>MSFIQRVDSAAPPGYESPQFPSLYWPLPVRGAQAYYLYHPTDIWRFTTYWTLLFFAAIHVAAAGWACLVQWRNWKIIWVAPVLYVVVGGFEGLIAGSIVGGLLGGVYNAGYFRMSTWVPFVWALVNALVLILSSFAIHGGL</sequence>
<evidence type="ECO:0000256" key="4">
    <source>
        <dbReference type="ARBA" id="ARBA00022989"/>
    </source>
</evidence>
<dbReference type="AlphaFoldDB" id="A0A1Y1Y8H9"/>
<feature type="transmembrane region" description="Helical" evidence="6">
    <location>
        <begin position="49"/>
        <end position="69"/>
    </location>
</feature>
<evidence type="ECO:0008006" key="9">
    <source>
        <dbReference type="Google" id="ProtNLM"/>
    </source>
</evidence>
<evidence type="ECO:0000256" key="5">
    <source>
        <dbReference type="ARBA" id="ARBA00023136"/>
    </source>
</evidence>
<evidence type="ECO:0000313" key="8">
    <source>
        <dbReference type="Proteomes" id="UP000193144"/>
    </source>
</evidence>
<name>A0A1Y1Y8H9_9PLEO</name>
<comment type="caution">
    <text evidence="7">The sequence shown here is derived from an EMBL/GenBank/DDBJ whole genome shotgun (WGS) entry which is preliminary data.</text>
</comment>
<evidence type="ECO:0000313" key="7">
    <source>
        <dbReference type="EMBL" id="ORX94293.1"/>
    </source>
</evidence>
<dbReference type="PANTHER" id="PTHR22779:SF6">
    <property type="entry name" value="SD17342P"/>
    <property type="match status" value="1"/>
</dbReference>
<feature type="transmembrane region" description="Helical" evidence="6">
    <location>
        <begin position="76"/>
        <end position="104"/>
    </location>
</feature>
<dbReference type="InterPro" id="IPR019334">
    <property type="entry name" value="TMEM170A/B/YPR153W-like"/>
</dbReference>
<dbReference type="PANTHER" id="PTHR22779">
    <property type="entry name" value="SD17342P"/>
    <property type="match status" value="1"/>
</dbReference>
<dbReference type="OrthoDB" id="2131401at2759"/>
<keyword evidence="8" id="KW-1185">Reference proteome</keyword>
<evidence type="ECO:0000256" key="2">
    <source>
        <dbReference type="ARBA" id="ARBA00006325"/>
    </source>
</evidence>
<keyword evidence="3 6" id="KW-0812">Transmembrane</keyword>
<feature type="transmembrane region" description="Helical" evidence="6">
    <location>
        <begin position="116"/>
        <end position="137"/>
    </location>
</feature>
<evidence type="ECO:0000256" key="1">
    <source>
        <dbReference type="ARBA" id="ARBA00004141"/>
    </source>
</evidence>
<dbReference type="STRING" id="1231657.A0A1Y1Y8H9"/>
<comment type="subcellular location">
    <subcellularLocation>
        <location evidence="1">Membrane</location>
        <topology evidence="1">Multi-pass membrane protein</topology>
    </subcellularLocation>
</comment>
<keyword evidence="5 6" id="KW-0472">Membrane</keyword>
<organism evidence="7 8">
    <name type="scientific">Clohesyomyces aquaticus</name>
    <dbReference type="NCBI Taxonomy" id="1231657"/>
    <lineage>
        <taxon>Eukaryota</taxon>
        <taxon>Fungi</taxon>
        <taxon>Dikarya</taxon>
        <taxon>Ascomycota</taxon>
        <taxon>Pezizomycotina</taxon>
        <taxon>Dothideomycetes</taxon>
        <taxon>Pleosporomycetidae</taxon>
        <taxon>Pleosporales</taxon>
        <taxon>Lindgomycetaceae</taxon>
        <taxon>Clohesyomyces</taxon>
    </lineage>
</organism>
<accession>A0A1Y1Y8H9</accession>
<reference evidence="7 8" key="1">
    <citation type="submission" date="2016-07" db="EMBL/GenBank/DDBJ databases">
        <title>Pervasive Adenine N6-methylation of Active Genes in Fungi.</title>
        <authorList>
            <consortium name="DOE Joint Genome Institute"/>
            <person name="Mondo S.J."/>
            <person name="Dannebaum R.O."/>
            <person name="Kuo R.C."/>
            <person name="Labutti K."/>
            <person name="Haridas S."/>
            <person name="Kuo A."/>
            <person name="Salamov A."/>
            <person name="Ahrendt S.R."/>
            <person name="Lipzen A."/>
            <person name="Sullivan W."/>
            <person name="Andreopoulos W.B."/>
            <person name="Clum A."/>
            <person name="Lindquist E."/>
            <person name="Daum C."/>
            <person name="Ramamoorthy G.K."/>
            <person name="Gryganskyi A."/>
            <person name="Culley D."/>
            <person name="Magnuson J.K."/>
            <person name="James T.Y."/>
            <person name="O'Malley M.A."/>
            <person name="Stajich J.E."/>
            <person name="Spatafora J.W."/>
            <person name="Visel A."/>
            <person name="Grigoriev I.V."/>
        </authorList>
    </citation>
    <scope>NUCLEOTIDE SEQUENCE [LARGE SCALE GENOMIC DNA]</scope>
    <source>
        <strain evidence="7 8">CBS 115471</strain>
    </source>
</reference>
<protein>
    <recommendedName>
        <fullName evidence="9">Integral membrane protein</fullName>
    </recommendedName>
</protein>
<dbReference type="EMBL" id="MCFA01000313">
    <property type="protein sequence ID" value="ORX94293.1"/>
    <property type="molecule type" value="Genomic_DNA"/>
</dbReference>
<dbReference type="Proteomes" id="UP000193144">
    <property type="component" value="Unassembled WGS sequence"/>
</dbReference>